<proteinExistence type="predicted"/>
<comment type="caution">
    <text evidence="2">The sequence shown here is derived from an EMBL/GenBank/DDBJ whole genome shotgun (WGS) entry which is preliminary data.</text>
</comment>
<evidence type="ECO:0000313" key="3">
    <source>
        <dbReference type="Proteomes" id="UP001253848"/>
    </source>
</evidence>
<dbReference type="RefSeq" id="WP_311499265.1">
    <property type="nucleotide sequence ID" value="NZ_JAVRHN010000003.1"/>
</dbReference>
<reference evidence="2 3" key="1">
    <citation type="submission" date="2023-09" db="EMBL/GenBank/DDBJ databases">
        <authorList>
            <person name="Rey-Velasco X."/>
        </authorList>
    </citation>
    <scope>NUCLEOTIDE SEQUENCE [LARGE SCALE GENOMIC DNA]</scope>
    <source>
        <strain evidence="2 3">F225</strain>
    </source>
</reference>
<keyword evidence="3" id="KW-1185">Reference proteome</keyword>
<sequence>MQTLKKKNFADSITKYRIGSISKSLTSVGLGLLFERKTIEPNSIVENYVPYANSKLSKLTIKELASHTSGIRNYSSCLCFPIWEFYNNNQYNSIKQSVLIFNNDDLIFEPSTDFNYSTYNYTLLSGIIEGATNLDYLEFMKTNVFEPLN</sequence>
<dbReference type="InterPro" id="IPR012338">
    <property type="entry name" value="Beta-lactam/transpept-like"/>
</dbReference>
<accession>A0ABU3DQ76</accession>
<dbReference type="Proteomes" id="UP001253848">
    <property type="component" value="Unassembled WGS sequence"/>
</dbReference>
<dbReference type="InterPro" id="IPR052794">
    <property type="entry name" value="Mito_Ser_Protease_LACTB"/>
</dbReference>
<gene>
    <name evidence="2" type="ORF">RM541_05775</name>
</gene>
<name>A0ABU3DQ76_9FLAO</name>
<dbReference type="GO" id="GO:0016787">
    <property type="term" value="F:hydrolase activity"/>
    <property type="evidence" value="ECO:0007669"/>
    <property type="project" value="UniProtKB-KW"/>
</dbReference>
<dbReference type="SUPFAM" id="SSF56601">
    <property type="entry name" value="beta-lactamase/transpeptidase-like"/>
    <property type="match status" value="1"/>
</dbReference>
<evidence type="ECO:0000313" key="2">
    <source>
        <dbReference type="EMBL" id="MDT0685862.1"/>
    </source>
</evidence>
<dbReference type="Pfam" id="PF00144">
    <property type="entry name" value="Beta-lactamase"/>
    <property type="match status" value="1"/>
</dbReference>
<protein>
    <submittedName>
        <fullName evidence="2">Serine hydrolase domain-containing protein</fullName>
        <ecNumber evidence="2">3.1.1.103</ecNumber>
    </submittedName>
</protein>
<feature type="domain" description="Beta-lactamase-related" evidence="1">
    <location>
        <begin position="14"/>
        <end position="148"/>
    </location>
</feature>
<organism evidence="2 3">
    <name type="scientific">Autumnicola psychrophila</name>
    <dbReference type="NCBI Taxonomy" id="3075592"/>
    <lineage>
        <taxon>Bacteria</taxon>
        <taxon>Pseudomonadati</taxon>
        <taxon>Bacteroidota</taxon>
        <taxon>Flavobacteriia</taxon>
        <taxon>Flavobacteriales</taxon>
        <taxon>Flavobacteriaceae</taxon>
        <taxon>Autumnicola</taxon>
    </lineage>
</organism>
<dbReference type="EC" id="3.1.1.103" evidence="2"/>
<dbReference type="EMBL" id="JAVRHN010000003">
    <property type="protein sequence ID" value="MDT0685862.1"/>
    <property type="molecule type" value="Genomic_DNA"/>
</dbReference>
<keyword evidence="2" id="KW-0378">Hydrolase</keyword>
<dbReference type="Gene3D" id="3.40.710.10">
    <property type="entry name" value="DD-peptidase/beta-lactamase superfamily"/>
    <property type="match status" value="1"/>
</dbReference>
<dbReference type="InterPro" id="IPR001466">
    <property type="entry name" value="Beta-lactam-related"/>
</dbReference>
<dbReference type="PANTHER" id="PTHR46520:SF1">
    <property type="entry name" value="SERINE BETA-LACTAMASE-LIKE PROTEIN LACTB, MITOCHONDRIAL"/>
    <property type="match status" value="1"/>
</dbReference>
<evidence type="ECO:0000259" key="1">
    <source>
        <dbReference type="Pfam" id="PF00144"/>
    </source>
</evidence>
<dbReference type="PANTHER" id="PTHR46520">
    <property type="entry name" value="SERINE BETA-LACTAMASE-LIKE PROTEIN LACTB, MITOCHONDRIAL"/>
    <property type="match status" value="1"/>
</dbReference>